<dbReference type="EMBL" id="FMYF01000005">
    <property type="protein sequence ID" value="SDB86707.1"/>
    <property type="molecule type" value="Genomic_DNA"/>
</dbReference>
<proteinExistence type="predicted"/>
<evidence type="ECO:0000256" key="1">
    <source>
        <dbReference type="ARBA" id="ARBA00023015"/>
    </source>
</evidence>
<gene>
    <name evidence="6" type="ORF">GA0111570_105247</name>
</gene>
<keyword evidence="3" id="KW-0804">Transcription</keyword>
<evidence type="ECO:0000256" key="4">
    <source>
        <dbReference type="PROSITE-ProRule" id="PRU00335"/>
    </source>
</evidence>
<evidence type="ECO:0000256" key="3">
    <source>
        <dbReference type="ARBA" id="ARBA00023163"/>
    </source>
</evidence>
<sequence length="436" mass="47588">MLTLVDERGFEGATIAELARRSLLPASSVYWHFSSKDEIVAAAIRYSYDERFGDRLPWPEEPDDRPLVDQLVDALGYLEGDGSEADYIRIGLALSLQRDSSAPAARSVFLEIRQEAKRRLGAWWALVLERQAGGPCDPRAAEAMARLTLAVLDGRYLTGRDVHLVPENTRVLALLLAGVADYYAAGGAVPHDEVVTPPGERTFTRTVEPGREALLAAAIDVLCDHGYPGTTVARICERAGLPASSLYWHFKDLEALLAEAVDTAFERWALLSQPLPDQVSTDYRAAVAGTLRAGFRSMLEEPAVFRIGFMLLLQRGESEARRRFRRIRYDVSLRNAAALAEWLGVETPQGSAVDVATGSLPGMLSWAMMTLSDGLFMVETVSPLWDMTDASDVIAEALESVMAELSGRADAARTDAVRTDAARTDADLTVADRSAS</sequence>
<accession>A0A1G6GXE9</accession>
<dbReference type="Proteomes" id="UP000199086">
    <property type="component" value="Unassembled WGS sequence"/>
</dbReference>
<feature type="DNA-binding region" description="H-T-H motif" evidence="4">
    <location>
        <begin position="14"/>
        <end position="33"/>
    </location>
</feature>
<dbReference type="InterPro" id="IPR009057">
    <property type="entry name" value="Homeodomain-like_sf"/>
</dbReference>
<keyword evidence="2 4" id="KW-0238">DNA-binding</keyword>
<dbReference type="STRING" id="1577474.GA0111570_105247"/>
<dbReference type="AlphaFoldDB" id="A0A1G6GXE9"/>
<protein>
    <submittedName>
        <fullName evidence="6">DNA-binding transcriptional regulator, AcrR family</fullName>
    </submittedName>
</protein>
<dbReference type="PANTHER" id="PTHR30055:SF234">
    <property type="entry name" value="HTH-TYPE TRANSCRIPTIONAL REGULATOR BETI"/>
    <property type="match status" value="1"/>
</dbReference>
<name>A0A1G6GXE9_9ACTN</name>
<dbReference type="PANTHER" id="PTHR30055">
    <property type="entry name" value="HTH-TYPE TRANSCRIPTIONAL REGULATOR RUTR"/>
    <property type="match status" value="1"/>
</dbReference>
<dbReference type="PRINTS" id="PR00455">
    <property type="entry name" value="HTHTETR"/>
</dbReference>
<dbReference type="GO" id="GO:0003700">
    <property type="term" value="F:DNA-binding transcription factor activity"/>
    <property type="evidence" value="ECO:0007669"/>
    <property type="project" value="TreeGrafter"/>
</dbReference>
<dbReference type="Pfam" id="PF00440">
    <property type="entry name" value="TetR_N"/>
    <property type="match status" value="2"/>
</dbReference>
<dbReference type="RefSeq" id="WP_092609958.1">
    <property type="nucleotide sequence ID" value="NZ_FMYF01000005.1"/>
</dbReference>
<feature type="domain" description="HTH tetR-type" evidence="5">
    <location>
        <begin position="1"/>
        <end position="51"/>
    </location>
</feature>
<reference evidence="6 7" key="1">
    <citation type="submission" date="2016-06" db="EMBL/GenBank/DDBJ databases">
        <authorList>
            <person name="Olsen C.W."/>
            <person name="Carey S."/>
            <person name="Hinshaw L."/>
            <person name="Karasin A.I."/>
        </authorList>
    </citation>
    <scope>NUCLEOTIDE SEQUENCE [LARGE SCALE GENOMIC DNA]</scope>
    <source>
        <strain evidence="6 7">LZ-22</strain>
    </source>
</reference>
<evidence type="ECO:0000313" key="7">
    <source>
        <dbReference type="Proteomes" id="UP000199086"/>
    </source>
</evidence>
<dbReference type="OrthoDB" id="3819648at2"/>
<feature type="DNA-binding region" description="H-T-H motif" evidence="4">
    <location>
        <begin position="231"/>
        <end position="250"/>
    </location>
</feature>
<dbReference type="InterPro" id="IPR050109">
    <property type="entry name" value="HTH-type_TetR-like_transc_reg"/>
</dbReference>
<keyword evidence="7" id="KW-1185">Reference proteome</keyword>
<evidence type="ECO:0000259" key="5">
    <source>
        <dbReference type="PROSITE" id="PS50977"/>
    </source>
</evidence>
<evidence type="ECO:0000256" key="2">
    <source>
        <dbReference type="ARBA" id="ARBA00023125"/>
    </source>
</evidence>
<dbReference type="GO" id="GO:0000976">
    <property type="term" value="F:transcription cis-regulatory region binding"/>
    <property type="evidence" value="ECO:0007669"/>
    <property type="project" value="TreeGrafter"/>
</dbReference>
<dbReference type="PROSITE" id="PS50977">
    <property type="entry name" value="HTH_TETR_2"/>
    <property type="match status" value="2"/>
</dbReference>
<dbReference type="InterPro" id="IPR001647">
    <property type="entry name" value="HTH_TetR"/>
</dbReference>
<evidence type="ECO:0000313" key="6">
    <source>
        <dbReference type="EMBL" id="SDB86707.1"/>
    </source>
</evidence>
<keyword evidence="1" id="KW-0805">Transcription regulation</keyword>
<organism evidence="6 7">
    <name type="scientific">Raineyella antarctica</name>
    <dbReference type="NCBI Taxonomy" id="1577474"/>
    <lineage>
        <taxon>Bacteria</taxon>
        <taxon>Bacillati</taxon>
        <taxon>Actinomycetota</taxon>
        <taxon>Actinomycetes</taxon>
        <taxon>Propionibacteriales</taxon>
        <taxon>Propionibacteriaceae</taxon>
        <taxon>Raineyella</taxon>
    </lineage>
</organism>
<dbReference type="Gene3D" id="1.10.357.10">
    <property type="entry name" value="Tetracycline Repressor, domain 2"/>
    <property type="match status" value="2"/>
</dbReference>
<feature type="domain" description="HTH tetR-type" evidence="5">
    <location>
        <begin position="208"/>
        <end position="268"/>
    </location>
</feature>
<dbReference type="SUPFAM" id="SSF46689">
    <property type="entry name" value="Homeodomain-like"/>
    <property type="match status" value="2"/>
</dbReference>